<evidence type="ECO:0000259" key="13">
    <source>
        <dbReference type="SMART" id="SM00478"/>
    </source>
</evidence>
<keyword evidence="9" id="KW-0408">Iron</keyword>
<dbReference type="InterPro" id="IPR044298">
    <property type="entry name" value="MIG/MutY"/>
</dbReference>
<dbReference type="GO" id="GO:0046872">
    <property type="term" value="F:metal ion binding"/>
    <property type="evidence" value="ECO:0007669"/>
    <property type="project" value="UniProtKB-KW"/>
</dbReference>
<proteinExistence type="inferred from homology"/>
<comment type="similarity">
    <text evidence="3">Belongs to the Nth/MutY family.</text>
</comment>
<dbReference type="SUPFAM" id="SSF48150">
    <property type="entry name" value="DNA-glycosylase"/>
    <property type="match status" value="1"/>
</dbReference>
<dbReference type="GO" id="GO:0006284">
    <property type="term" value="P:base-excision repair"/>
    <property type="evidence" value="ECO:0007669"/>
    <property type="project" value="InterPro"/>
</dbReference>
<dbReference type="EC" id="3.2.2.31" evidence="4"/>
<dbReference type="InterPro" id="IPR000445">
    <property type="entry name" value="HhH_motif"/>
</dbReference>
<dbReference type="InterPro" id="IPR003265">
    <property type="entry name" value="HhH-GPD_domain"/>
</dbReference>
<evidence type="ECO:0000256" key="2">
    <source>
        <dbReference type="ARBA" id="ARBA00001966"/>
    </source>
</evidence>
<name>A0A2W5ICY9_9ACTN</name>
<dbReference type="SMART" id="SM00478">
    <property type="entry name" value="ENDO3c"/>
    <property type="match status" value="1"/>
</dbReference>
<dbReference type="SMART" id="SM00525">
    <property type="entry name" value="FES"/>
    <property type="match status" value="1"/>
</dbReference>
<comment type="caution">
    <text evidence="14">The sequence shown here is derived from an EMBL/GenBank/DDBJ whole genome shotgun (WGS) entry which is preliminary data.</text>
</comment>
<evidence type="ECO:0000256" key="6">
    <source>
        <dbReference type="ARBA" id="ARBA00022723"/>
    </source>
</evidence>
<evidence type="ECO:0000256" key="4">
    <source>
        <dbReference type="ARBA" id="ARBA00012045"/>
    </source>
</evidence>
<comment type="cofactor">
    <cofactor evidence="2">
        <name>[4Fe-4S] cluster</name>
        <dbReference type="ChEBI" id="CHEBI:49883"/>
    </cofactor>
</comment>
<evidence type="ECO:0000313" key="15">
    <source>
        <dbReference type="Proteomes" id="UP000248606"/>
    </source>
</evidence>
<keyword evidence="7" id="KW-0227">DNA damage</keyword>
<dbReference type="AlphaFoldDB" id="A0A2W5ICY9"/>
<dbReference type="GO" id="GO:0034039">
    <property type="term" value="F:8-oxo-7,8-dihydroguanine DNA N-glycosylase activity"/>
    <property type="evidence" value="ECO:0007669"/>
    <property type="project" value="TreeGrafter"/>
</dbReference>
<evidence type="ECO:0000256" key="1">
    <source>
        <dbReference type="ARBA" id="ARBA00000843"/>
    </source>
</evidence>
<keyword evidence="10" id="KW-0411">Iron-sulfur</keyword>
<dbReference type="GO" id="GO:0006298">
    <property type="term" value="P:mismatch repair"/>
    <property type="evidence" value="ECO:0007669"/>
    <property type="project" value="TreeGrafter"/>
</dbReference>
<keyword evidence="6" id="KW-0479">Metal-binding</keyword>
<evidence type="ECO:0000256" key="5">
    <source>
        <dbReference type="ARBA" id="ARBA00022023"/>
    </source>
</evidence>
<dbReference type="Gene3D" id="1.10.1670.10">
    <property type="entry name" value="Helix-hairpin-Helix base-excision DNA repair enzymes (C-terminal)"/>
    <property type="match status" value="1"/>
</dbReference>
<evidence type="ECO:0000256" key="9">
    <source>
        <dbReference type="ARBA" id="ARBA00023004"/>
    </source>
</evidence>
<reference evidence="14 15" key="1">
    <citation type="submission" date="2017-08" db="EMBL/GenBank/DDBJ databases">
        <title>Infants hospitalized years apart are colonized by the same room-sourced microbial strains.</title>
        <authorList>
            <person name="Brooks B."/>
            <person name="Olm M.R."/>
            <person name="Firek B.A."/>
            <person name="Baker R."/>
            <person name="Thomas B.C."/>
            <person name="Morowitz M.J."/>
            <person name="Banfield J.F."/>
        </authorList>
    </citation>
    <scope>NUCLEOTIDE SEQUENCE [LARGE SCALE GENOMIC DNA]</scope>
    <source>
        <strain evidence="14">S2_006_000_R1_57</strain>
    </source>
</reference>
<dbReference type="CDD" id="cd00056">
    <property type="entry name" value="ENDO3c"/>
    <property type="match status" value="1"/>
</dbReference>
<keyword evidence="12" id="KW-0326">Glycosidase</keyword>
<dbReference type="EMBL" id="QFOZ01000005">
    <property type="protein sequence ID" value="PZP88943.1"/>
    <property type="molecule type" value="Genomic_DNA"/>
</dbReference>
<dbReference type="PANTHER" id="PTHR42944:SF1">
    <property type="entry name" value="ADENINE DNA GLYCOSYLASE"/>
    <property type="match status" value="1"/>
</dbReference>
<comment type="catalytic activity">
    <reaction evidence="1">
        <text>Hydrolyzes free adenine bases from 7,8-dihydro-8-oxoguanine:adenine mismatched double-stranded DNA, leaving an apurinic site.</text>
        <dbReference type="EC" id="3.2.2.31"/>
    </reaction>
</comment>
<accession>A0A2W5ICY9</accession>
<dbReference type="InterPro" id="IPR003651">
    <property type="entry name" value="Endonuclease3_FeS-loop_motif"/>
</dbReference>
<sequence length="265" mass="29137">MSQQTPMTRVEPVWKEWMTRWPKPHNLAQESSAEVVRAWGKLGYPRRALRLQECARTLATCHNDIVPQDIDTLLSLPGVGSYTAHAVACFAYGHNVSVVDTNVRRVVARVDHGHPDQGKPREKADLAEVSALLPADRATGARFSAALMEFGALVCTARHPHCTECILADSCAWVAAGQPVWDTATHGARPKPQKFTGTDRQVRGLLLDVVREHSGGVEKTALDVVWPDDTQRERALQSLLSDGLMECSAHGYYGLAGEHFVNETL</sequence>
<dbReference type="Gene3D" id="1.10.340.30">
    <property type="entry name" value="Hypothetical protein, domain 2"/>
    <property type="match status" value="1"/>
</dbReference>
<dbReference type="PANTHER" id="PTHR42944">
    <property type="entry name" value="ADENINE DNA GLYCOSYLASE"/>
    <property type="match status" value="1"/>
</dbReference>
<dbReference type="Pfam" id="PF00633">
    <property type="entry name" value="HHH"/>
    <property type="match status" value="1"/>
</dbReference>
<dbReference type="InterPro" id="IPR023170">
    <property type="entry name" value="HhH_base_excis_C"/>
</dbReference>
<dbReference type="InterPro" id="IPR011257">
    <property type="entry name" value="DNA_glycosylase"/>
</dbReference>
<evidence type="ECO:0000313" key="14">
    <source>
        <dbReference type="EMBL" id="PZP88943.1"/>
    </source>
</evidence>
<dbReference type="Pfam" id="PF10576">
    <property type="entry name" value="EndIII_4Fe-2S"/>
    <property type="match status" value="1"/>
</dbReference>
<gene>
    <name evidence="14" type="ORF">DI579_04705</name>
</gene>
<evidence type="ECO:0000256" key="8">
    <source>
        <dbReference type="ARBA" id="ARBA00022801"/>
    </source>
</evidence>
<dbReference type="Pfam" id="PF00730">
    <property type="entry name" value="HhH-GPD"/>
    <property type="match status" value="1"/>
</dbReference>
<organism evidence="14 15">
    <name type="scientific">Lawsonella clevelandensis</name>
    <dbReference type="NCBI Taxonomy" id="1528099"/>
    <lineage>
        <taxon>Bacteria</taxon>
        <taxon>Bacillati</taxon>
        <taxon>Actinomycetota</taxon>
        <taxon>Actinomycetes</taxon>
        <taxon>Mycobacteriales</taxon>
        <taxon>Lawsonellaceae</taxon>
        <taxon>Lawsonella</taxon>
    </lineage>
</organism>
<evidence type="ECO:0000256" key="12">
    <source>
        <dbReference type="ARBA" id="ARBA00023295"/>
    </source>
</evidence>
<evidence type="ECO:0000256" key="3">
    <source>
        <dbReference type="ARBA" id="ARBA00008343"/>
    </source>
</evidence>
<dbReference type="Proteomes" id="UP000248606">
    <property type="component" value="Unassembled WGS sequence"/>
</dbReference>
<protein>
    <recommendedName>
        <fullName evidence="5">Adenine DNA glycosylase</fullName>
        <ecNumber evidence="4">3.2.2.31</ecNumber>
    </recommendedName>
</protein>
<dbReference type="GO" id="GO:0051539">
    <property type="term" value="F:4 iron, 4 sulfur cluster binding"/>
    <property type="evidence" value="ECO:0007669"/>
    <property type="project" value="InterPro"/>
</dbReference>
<evidence type="ECO:0000256" key="7">
    <source>
        <dbReference type="ARBA" id="ARBA00022763"/>
    </source>
</evidence>
<evidence type="ECO:0000256" key="10">
    <source>
        <dbReference type="ARBA" id="ARBA00023014"/>
    </source>
</evidence>
<dbReference type="GO" id="GO:0032357">
    <property type="term" value="F:oxidized purine DNA binding"/>
    <property type="evidence" value="ECO:0007669"/>
    <property type="project" value="TreeGrafter"/>
</dbReference>
<dbReference type="GO" id="GO:0035485">
    <property type="term" value="F:adenine/guanine mispair binding"/>
    <property type="evidence" value="ECO:0007669"/>
    <property type="project" value="TreeGrafter"/>
</dbReference>
<dbReference type="GO" id="GO:0000701">
    <property type="term" value="F:purine-specific mismatch base pair DNA N-glycosylase activity"/>
    <property type="evidence" value="ECO:0007669"/>
    <property type="project" value="UniProtKB-EC"/>
</dbReference>
<keyword evidence="11" id="KW-0234">DNA repair</keyword>
<keyword evidence="8" id="KW-0378">Hydrolase</keyword>
<feature type="domain" description="HhH-GPD" evidence="13">
    <location>
        <begin position="1"/>
        <end position="153"/>
    </location>
</feature>
<evidence type="ECO:0000256" key="11">
    <source>
        <dbReference type="ARBA" id="ARBA00023204"/>
    </source>
</evidence>